<reference evidence="1 2" key="1">
    <citation type="submission" date="2018-03" db="EMBL/GenBank/DDBJ databases">
        <title>Novel Streptomyces sp. from soil.</title>
        <authorList>
            <person name="Tan G.Y.A."/>
            <person name="Lee Z.Y."/>
        </authorList>
    </citation>
    <scope>NUCLEOTIDE SEQUENCE [LARGE SCALE GENOMIC DNA]</scope>
    <source>
        <strain evidence="1 2">ST5x</strain>
    </source>
</reference>
<protein>
    <submittedName>
        <fullName evidence="1">Uncharacterized protein</fullName>
    </submittedName>
</protein>
<evidence type="ECO:0000313" key="2">
    <source>
        <dbReference type="Proteomes" id="UP000239322"/>
    </source>
</evidence>
<comment type="caution">
    <text evidence="1">The sequence shown here is derived from an EMBL/GenBank/DDBJ whole genome shotgun (WGS) entry which is preliminary data.</text>
</comment>
<dbReference type="EMBL" id="PVLV01000553">
    <property type="protein sequence ID" value="PRH76193.1"/>
    <property type="molecule type" value="Genomic_DNA"/>
</dbReference>
<dbReference type="AlphaFoldDB" id="A0A2S9PP66"/>
<sequence length="103" mass="11171">MLRAQAGIGNPTRYSLCGTKAMRKVFTSPKLRHLPTSPPALLLSNLSPGGRVRLRSCCGPGGEATRITVRSRGRDDVCAGGCCAMCPAYRTHKPFSRRGNRKR</sequence>
<organism evidence="1 2">
    <name type="scientific">Streptomyces solincola</name>
    <dbReference type="NCBI Taxonomy" id="2100817"/>
    <lineage>
        <taxon>Bacteria</taxon>
        <taxon>Bacillati</taxon>
        <taxon>Actinomycetota</taxon>
        <taxon>Actinomycetes</taxon>
        <taxon>Kitasatosporales</taxon>
        <taxon>Streptomycetaceae</taxon>
        <taxon>Streptomyces</taxon>
    </lineage>
</organism>
<keyword evidence="2" id="KW-1185">Reference proteome</keyword>
<evidence type="ECO:0000313" key="1">
    <source>
        <dbReference type="EMBL" id="PRH76193.1"/>
    </source>
</evidence>
<accession>A0A2S9PP66</accession>
<gene>
    <name evidence="1" type="ORF">C6N75_26935</name>
</gene>
<dbReference type="Proteomes" id="UP000239322">
    <property type="component" value="Unassembled WGS sequence"/>
</dbReference>
<proteinExistence type="predicted"/>
<name>A0A2S9PP66_9ACTN</name>